<dbReference type="Pfam" id="PF11935">
    <property type="entry name" value="SYMPK_PTA1_N"/>
    <property type="match status" value="1"/>
</dbReference>
<reference evidence="3" key="1">
    <citation type="submission" date="2020-06" db="EMBL/GenBank/DDBJ databases">
        <authorList>
            <person name="Li T."/>
            <person name="Hu X."/>
            <person name="Zhang T."/>
            <person name="Song X."/>
            <person name="Zhang H."/>
            <person name="Dai N."/>
            <person name="Sheng W."/>
            <person name="Hou X."/>
            <person name="Wei L."/>
        </authorList>
    </citation>
    <scope>NUCLEOTIDE SEQUENCE</scope>
    <source>
        <strain evidence="3">G02</strain>
        <tissue evidence="3">Leaf</tissue>
    </source>
</reference>
<organism evidence="3">
    <name type="scientific">Sesamum radiatum</name>
    <name type="common">Black benniseed</name>
    <dbReference type="NCBI Taxonomy" id="300843"/>
    <lineage>
        <taxon>Eukaryota</taxon>
        <taxon>Viridiplantae</taxon>
        <taxon>Streptophyta</taxon>
        <taxon>Embryophyta</taxon>
        <taxon>Tracheophyta</taxon>
        <taxon>Spermatophyta</taxon>
        <taxon>Magnoliopsida</taxon>
        <taxon>eudicotyledons</taxon>
        <taxon>Gunneridae</taxon>
        <taxon>Pentapetalae</taxon>
        <taxon>asterids</taxon>
        <taxon>lamiids</taxon>
        <taxon>Lamiales</taxon>
        <taxon>Pedaliaceae</taxon>
        <taxon>Sesamum</taxon>
    </lineage>
</organism>
<dbReference type="InterPro" id="IPR011989">
    <property type="entry name" value="ARM-like"/>
</dbReference>
<name>A0AAW2R671_SESRA</name>
<feature type="region of interest" description="Disordered" evidence="1">
    <location>
        <begin position="226"/>
        <end position="253"/>
    </location>
</feature>
<evidence type="ECO:0000259" key="2">
    <source>
        <dbReference type="Pfam" id="PF11935"/>
    </source>
</evidence>
<feature type="domain" description="Symplekin/Pta1 N-terminal" evidence="2">
    <location>
        <begin position="29"/>
        <end position="146"/>
    </location>
</feature>
<dbReference type="PANTHER" id="PTHR47184">
    <property type="entry name" value="PHOSPHATIDYLINOSITOL 3-AND 4-KINASE FAMILY PROTEIN-RELATED"/>
    <property type="match status" value="1"/>
</dbReference>
<protein>
    <recommendedName>
        <fullName evidence="2">Symplekin/Pta1 N-terminal domain-containing protein</fullName>
    </recommendedName>
</protein>
<evidence type="ECO:0000256" key="1">
    <source>
        <dbReference type="SAM" id="MobiDB-lite"/>
    </source>
</evidence>
<gene>
    <name evidence="3" type="ORF">Sradi_3449500</name>
</gene>
<sequence>MIGEIGLKHLELLPDIIPALIAALKDDTPAVARQAITSGVDIFRCSLAKVAIQGLYSSEFNESLKSSWECVLKFRDEIYSMAFKVGNDGRRLPALKFVESMVLLYTPDPNGSLEPPPDQVSEGKFEEFNVSWLRGGHPILNVRDLSPKQAKIWSFNSCKEEACLLWSHTASFTRIDPSNSTSKGLHLAGVHHALKSAFESCLNCTHPGAAPWRDRLVSALKEIKVGRPTEQATNETSEKGRAEWPGDAYGSNS</sequence>
<dbReference type="EMBL" id="JACGWJ010000014">
    <property type="protein sequence ID" value="KAL0375338.1"/>
    <property type="molecule type" value="Genomic_DNA"/>
</dbReference>
<proteinExistence type="predicted"/>
<dbReference type="AlphaFoldDB" id="A0AAW2R671"/>
<comment type="caution">
    <text evidence="3">The sequence shown here is derived from an EMBL/GenBank/DDBJ whole genome shotgun (WGS) entry which is preliminary data.</text>
</comment>
<evidence type="ECO:0000313" key="3">
    <source>
        <dbReference type="EMBL" id="KAL0375338.1"/>
    </source>
</evidence>
<dbReference type="Gene3D" id="1.25.10.10">
    <property type="entry name" value="Leucine-rich Repeat Variant"/>
    <property type="match status" value="2"/>
</dbReference>
<dbReference type="InterPro" id="IPR032460">
    <property type="entry name" value="Symplekin/Pta1_N"/>
</dbReference>
<dbReference type="PANTHER" id="PTHR47184:SF2">
    <property type="entry name" value="SYMPLEKIN"/>
    <property type="match status" value="1"/>
</dbReference>
<reference evidence="3" key="2">
    <citation type="journal article" date="2024" name="Plant">
        <title>Genomic evolution and insights into agronomic trait innovations of Sesamum species.</title>
        <authorList>
            <person name="Miao H."/>
            <person name="Wang L."/>
            <person name="Qu L."/>
            <person name="Liu H."/>
            <person name="Sun Y."/>
            <person name="Le M."/>
            <person name="Wang Q."/>
            <person name="Wei S."/>
            <person name="Zheng Y."/>
            <person name="Lin W."/>
            <person name="Duan Y."/>
            <person name="Cao H."/>
            <person name="Xiong S."/>
            <person name="Wang X."/>
            <person name="Wei L."/>
            <person name="Li C."/>
            <person name="Ma Q."/>
            <person name="Ju M."/>
            <person name="Zhao R."/>
            <person name="Li G."/>
            <person name="Mu C."/>
            <person name="Tian Q."/>
            <person name="Mei H."/>
            <person name="Zhang T."/>
            <person name="Gao T."/>
            <person name="Zhang H."/>
        </authorList>
    </citation>
    <scope>NUCLEOTIDE SEQUENCE</scope>
    <source>
        <strain evidence="3">G02</strain>
    </source>
</reference>
<accession>A0AAW2R671</accession>